<protein>
    <submittedName>
        <fullName evidence="1">Replisome organizer</fullName>
    </submittedName>
</protein>
<sequence length="104" mass="12297">MAREVDTKGYVKLYRKAMKDPIFKDSKAWHLFTYCLFNATFDSKRGEVGSFVTTMDQIKDDLGWKTRMTVDKFMKILKEGSYINYKTSNKDTTIYVPNYSKYQD</sequence>
<reference evidence="1" key="1">
    <citation type="journal article" date="2021" name="Proc. Natl. Acad. Sci. U.S.A.">
        <title>A Catalog of Tens of Thousands of Viruses from Human Metagenomes Reveals Hidden Associations with Chronic Diseases.</title>
        <authorList>
            <person name="Tisza M.J."/>
            <person name="Buck C.B."/>
        </authorList>
    </citation>
    <scope>NUCLEOTIDE SEQUENCE</scope>
    <source>
        <strain evidence="1">CtHhH6</strain>
    </source>
</reference>
<name>A0A8S5QCC8_9CAUD</name>
<evidence type="ECO:0000313" key="1">
    <source>
        <dbReference type="EMBL" id="DAE16919.1"/>
    </source>
</evidence>
<dbReference type="EMBL" id="BK015633">
    <property type="protein sequence ID" value="DAE16919.1"/>
    <property type="molecule type" value="Genomic_DNA"/>
</dbReference>
<accession>A0A8S5QCC8</accession>
<proteinExistence type="predicted"/>
<organism evidence="1">
    <name type="scientific">Siphoviridae sp. ctHhH6</name>
    <dbReference type="NCBI Taxonomy" id="2825422"/>
    <lineage>
        <taxon>Viruses</taxon>
        <taxon>Duplodnaviria</taxon>
        <taxon>Heunggongvirae</taxon>
        <taxon>Uroviricota</taxon>
        <taxon>Caudoviricetes</taxon>
    </lineage>
</organism>